<keyword evidence="3" id="KW-1185">Reference proteome</keyword>
<comment type="caution">
    <text evidence="2">The sequence shown here is derived from an EMBL/GenBank/DDBJ whole genome shotgun (WGS) entry which is preliminary data.</text>
</comment>
<dbReference type="CDD" id="cd04301">
    <property type="entry name" value="NAT_SF"/>
    <property type="match status" value="1"/>
</dbReference>
<feature type="domain" description="N-acetyltransferase" evidence="1">
    <location>
        <begin position="150"/>
        <end position="288"/>
    </location>
</feature>
<gene>
    <name evidence="2" type="ORF">EV213_107191</name>
</gene>
<dbReference type="GO" id="GO:0016747">
    <property type="term" value="F:acyltransferase activity, transferring groups other than amino-acyl groups"/>
    <property type="evidence" value="ECO:0007669"/>
    <property type="project" value="InterPro"/>
</dbReference>
<keyword evidence="2" id="KW-0689">Ribosomal protein</keyword>
<protein>
    <submittedName>
        <fullName evidence="2">Ribosomal protein S18 acetylase RimI-like enzyme</fullName>
    </submittedName>
</protein>
<dbReference type="Proteomes" id="UP000295632">
    <property type="component" value="Unassembled WGS sequence"/>
</dbReference>
<dbReference type="SUPFAM" id="SSF55729">
    <property type="entry name" value="Acyl-CoA N-acyltransferases (Nat)"/>
    <property type="match status" value="1"/>
</dbReference>
<dbReference type="EMBL" id="SNYJ01000007">
    <property type="protein sequence ID" value="TDQ39823.1"/>
    <property type="molecule type" value="Genomic_DNA"/>
</dbReference>
<dbReference type="OrthoDB" id="62792at2"/>
<dbReference type="GO" id="GO:0005840">
    <property type="term" value="C:ribosome"/>
    <property type="evidence" value="ECO:0007669"/>
    <property type="project" value="UniProtKB-KW"/>
</dbReference>
<dbReference type="Gene3D" id="3.40.630.30">
    <property type="match status" value="1"/>
</dbReference>
<dbReference type="Pfam" id="PF00583">
    <property type="entry name" value="Acetyltransf_1"/>
    <property type="match status" value="1"/>
</dbReference>
<evidence type="ECO:0000313" key="2">
    <source>
        <dbReference type="EMBL" id="TDQ39823.1"/>
    </source>
</evidence>
<dbReference type="InterPro" id="IPR016181">
    <property type="entry name" value="Acyl_CoA_acyltransferase"/>
</dbReference>
<sequence length="288" mass="32985">MSKPVMRIYKDSNDLKQMQKLTQAIWSLDPNYHIGDLAWQRYRHVGREDDWNTAIWQIDGNPVAWGWIQTPGELICQVDPNFPEVAKDVIDWFDKTTKTNEHKVTVLETEPHLISVLEDSLYHPLPGNPEVLTKISLDRFLFPVHLPDKFKGRHIKGSEDLTNRVAVHKAAFHKTRVTEESYLNVMNAYPYDSSLDWVIESPDGEFVASCLIWFDEVNKVGLLEPVGTDPRFRRMGLASSVCKLALNALIEKGAKTAVVVCTSPDVFELYKSIGFEQFAQTKSFHRIK</sequence>
<evidence type="ECO:0000313" key="3">
    <source>
        <dbReference type="Proteomes" id="UP000295632"/>
    </source>
</evidence>
<dbReference type="RefSeq" id="WP_133580495.1">
    <property type="nucleotide sequence ID" value="NZ_SNYJ01000007.1"/>
</dbReference>
<dbReference type="AlphaFoldDB" id="A0A4R6U4U9"/>
<keyword evidence="2" id="KW-0687">Ribonucleoprotein</keyword>
<dbReference type="InterPro" id="IPR000182">
    <property type="entry name" value="GNAT_dom"/>
</dbReference>
<dbReference type="PROSITE" id="PS51186">
    <property type="entry name" value="GNAT"/>
    <property type="match status" value="1"/>
</dbReference>
<evidence type="ECO:0000259" key="1">
    <source>
        <dbReference type="PROSITE" id="PS51186"/>
    </source>
</evidence>
<proteinExistence type="predicted"/>
<name>A0A4R6U4U9_9BACI</name>
<organism evidence="2 3">
    <name type="scientific">Aureibacillus halotolerans</name>
    <dbReference type="NCBI Taxonomy" id="1508390"/>
    <lineage>
        <taxon>Bacteria</taxon>
        <taxon>Bacillati</taxon>
        <taxon>Bacillota</taxon>
        <taxon>Bacilli</taxon>
        <taxon>Bacillales</taxon>
        <taxon>Bacillaceae</taxon>
        <taxon>Aureibacillus</taxon>
    </lineage>
</organism>
<accession>A0A4R6U4U9</accession>
<reference evidence="2 3" key="1">
    <citation type="submission" date="2019-03" db="EMBL/GenBank/DDBJ databases">
        <title>Genomic Encyclopedia of Type Strains, Phase IV (KMG-IV): sequencing the most valuable type-strain genomes for metagenomic binning, comparative biology and taxonomic classification.</title>
        <authorList>
            <person name="Goeker M."/>
        </authorList>
    </citation>
    <scope>NUCLEOTIDE SEQUENCE [LARGE SCALE GENOMIC DNA]</scope>
    <source>
        <strain evidence="2 3">DSM 28697</strain>
    </source>
</reference>